<dbReference type="KEGG" id="apro:F751_2958"/>
<keyword evidence="2" id="KW-1185">Reference proteome</keyword>
<dbReference type="AlphaFoldDB" id="A0A087SAL3"/>
<dbReference type="RefSeq" id="XP_011395632.1">
    <property type="nucleotide sequence ID" value="XM_011397330.1"/>
</dbReference>
<proteinExistence type="predicted"/>
<evidence type="ECO:0000313" key="1">
    <source>
        <dbReference type="EMBL" id="KFM22767.1"/>
    </source>
</evidence>
<dbReference type="EMBL" id="KL662081">
    <property type="protein sequence ID" value="KFM22767.1"/>
    <property type="molecule type" value="Genomic_DNA"/>
</dbReference>
<gene>
    <name evidence="1" type="ORF">F751_2958</name>
</gene>
<evidence type="ECO:0000313" key="2">
    <source>
        <dbReference type="Proteomes" id="UP000028924"/>
    </source>
</evidence>
<reference evidence="1 2" key="1">
    <citation type="journal article" date="2014" name="BMC Genomics">
        <title>Oil accumulation mechanisms of the oleaginous microalga Chlorella protothecoides revealed through its genome, transcriptomes, and proteomes.</title>
        <authorList>
            <person name="Gao C."/>
            <person name="Wang Y."/>
            <person name="Shen Y."/>
            <person name="Yan D."/>
            <person name="He X."/>
            <person name="Dai J."/>
            <person name="Wu Q."/>
        </authorList>
    </citation>
    <scope>NUCLEOTIDE SEQUENCE [LARGE SCALE GENOMIC DNA]</scope>
    <source>
        <strain evidence="1 2">0710</strain>
    </source>
</reference>
<sequence>MLKFKDGSRRTVTLTPKSTTTVGTWILSSTTASGTTQASYTDPSTGKTTNSVAEVIEPVMYTFTKVMTSRTLVWQEMLTPAEATTVSKITGVGMLPGGSKTPQCSAGAGSVQAETP</sequence>
<dbReference type="Proteomes" id="UP000028924">
    <property type="component" value="Unassembled WGS sequence"/>
</dbReference>
<dbReference type="GeneID" id="23614349"/>
<protein>
    <submittedName>
        <fullName evidence="1">Uncharacterized protein</fullName>
    </submittedName>
</protein>
<accession>A0A087SAL3</accession>
<name>A0A087SAL3_AUXPR</name>
<organism evidence="1 2">
    <name type="scientific">Auxenochlorella protothecoides</name>
    <name type="common">Green microalga</name>
    <name type="synonym">Chlorella protothecoides</name>
    <dbReference type="NCBI Taxonomy" id="3075"/>
    <lineage>
        <taxon>Eukaryota</taxon>
        <taxon>Viridiplantae</taxon>
        <taxon>Chlorophyta</taxon>
        <taxon>core chlorophytes</taxon>
        <taxon>Trebouxiophyceae</taxon>
        <taxon>Chlorellales</taxon>
        <taxon>Chlorellaceae</taxon>
        <taxon>Auxenochlorella</taxon>
    </lineage>
</organism>